<evidence type="ECO:0000313" key="2">
    <source>
        <dbReference type="EnsemblMetazoa" id="PHUM376820-PA"/>
    </source>
</evidence>
<dbReference type="EMBL" id="DS235418">
    <property type="protein sequence ID" value="EEB15605.1"/>
    <property type="molecule type" value="Genomic_DNA"/>
</dbReference>
<dbReference type="EMBL" id="AAZO01004400">
    <property type="status" value="NOT_ANNOTATED_CDS"/>
    <property type="molecule type" value="Genomic_DNA"/>
</dbReference>
<accession>E0VQE9</accession>
<dbReference type="GeneID" id="8240244"/>
<dbReference type="InParanoid" id="E0VQE9"/>
<dbReference type="OMA" id="LFVYWDP"/>
<reference evidence="1" key="1">
    <citation type="submission" date="2007-04" db="EMBL/GenBank/DDBJ databases">
        <title>Annotation of Pediculus humanus corporis strain USDA.</title>
        <authorList>
            <person name="Kirkness E."/>
            <person name="Hannick L."/>
            <person name="Hass B."/>
            <person name="Bruggner R."/>
            <person name="Lawson D."/>
            <person name="Bidwell S."/>
            <person name="Joardar V."/>
            <person name="Caler E."/>
            <person name="Walenz B."/>
            <person name="Inman J."/>
            <person name="Schobel S."/>
            <person name="Galinsky K."/>
            <person name="Amedeo P."/>
            <person name="Strausberg R."/>
        </authorList>
    </citation>
    <scope>NUCLEOTIDE SEQUENCE</scope>
    <source>
        <strain evidence="1">USDA</strain>
    </source>
</reference>
<dbReference type="Proteomes" id="UP000009046">
    <property type="component" value="Unassembled WGS sequence"/>
</dbReference>
<organism>
    <name type="scientific">Pediculus humanus subsp. corporis</name>
    <name type="common">Body louse</name>
    <dbReference type="NCBI Taxonomy" id="121224"/>
    <lineage>
        <taxon>Eukaryota</taxon>
        <taxon>Metazoa</taxon>
        <taxon>Ecdysozoa</taxon>
        <taxon>Arthropoda</taxon>
        <taxon>Hexapoda</taxon>
        <taxon>Insecta</taxon>
        <taxon>Pterygota</taxon>
        <taxon>Neoptera</taxon>
        <taxon>Paraneoptera</taxon>
        <taxon>Psocodea</taxon>
        <taxon>Troctomorpha</taxon>
        <taxon>Phthiraptera</taxon>
        <taxon>Anoplura</taxon>
        <taxon>Pediculidae</taxon>
        <taxon>Pediculus</taxon>
    </lineage>
</organism>
<dbReference type="EnsemblMetazoa" id="PHUM376820-RA">
    <property type="protein sequence ID" value="PHUM376820-PA"/>
    <property type="gene ID" value="PHUM376820"/>
</dbReference>
<protein>
    <submittedName>
        <fullName evidence="1 2">Uncharacterized protein</fullName>
    </submittedName>
</protein>
<dbReference type="eggNOG" id="ENOG502QUC0">
    <property type="taxonomic scope" value="Eukaryota"/>
</dbReference>
<dbReference type="OrthoDB" id="186626at2759"/>
<dbReference type="Gene3D" id="3.40.50.20">
    <property type="match status" value="1"/>
</dbReference>
<keyword evidence="3" id="KW-1185">Reference proteome</keyword>
<dbReference type="RefSeq" id="XP_002428343.1">
    <property type="nucleotide sequence ID" value="XM_002428298.1"/>
</dbReference>
<dbReference type="KEGG" id="phu:Phum_PHUM376820"/>
<proteinExistence type="predicted"/>
<evidence type="ECO:0000313" key="3">
    <source>
        <dbReference type="Proteomes" id="UP000009046"/>
    </source>
</evidence>
<reference evidence="2" key="3">
    <citation type="submission" date="2021-02" db="UniProtKB">
        <authorList>
            <consortium name="EnsemblMetazoa"/>
        </authorList>
    </citation>
    <scope>IDENTIFICATION</scope>
    <source>
        <strain evidence="2">USDA</strain>
    </source>
</reference>
<sequence length="377" mass="43957">MKKKGTRTVLISGGSTRVIICEIEGHFQLANFSFAVDKFYTLPKPKDDTCYFKYLNALKNIIEEEKVSYYIPVNATNEAFYDALAKTQLKLNNNCFVFVPTVKEVLLLDDFYQVLKTCRNIGLNTPSYHYITSFHDIKKLYDSGIFETGYYFMINVGRSGIGQRIEIEIPKYLKDFNFSHEISTRMPWMIVQNIKGDRYITCTTIKNAVVEGNVICREGKNDDDLIPIDNKEINDWIQTFFNKIEFRTICGHFTFRFVIPHSTNSVIPLDCRVGVSLPYICFTSVHSRILWKPCKHFSKKNSSRLLVEKPRYWISDAILSILNRLSMETLMKFFKTILNKQEAVFVYWDPIPCCAYNFLQKPFKKIFDFIEVLGNIN</sequence>
<dbReference type="HOGENOM" id="CLU_034984_0_0_1"/>
<name>E0VQE9_PEDHC</name>
<evidence type="ECO:0000313" key="1">
    <source>
        <dbReference type="EMBL" id="EEB15605.1"/>
    </source>
</evidence>
<dbReference type="CTD" id="8240244"/>
<dbReference type="AlphaFoldDB" id="E0VQE9"/>
<gene>
    <name evidence="2" type="primary">8240244</name>
    <name evidence="1" type="ORF">Phum_PHUM376820</name>
</gene>
<dbReference type="VEuPathDB" id="VectorBase:PHUM376820"/>
<reference evidence="1" key="2">
    <citation type="submission" date="2007-04" db="EMBL/GenBank/DDBJ databases">
        <title>The genome of the human body louse.</title>
        <authorList>
            <consortium name="The Human Body Louse Genome Consortium"/>
            <person name="Kirkness E."/>
            <person name="Walenz B."/>
            <person name="Hass B."/>
            <person name="Bruggner R."/>
            <person name="Strausberg R."/>
        </authorList>
    </citation>
    <scope>NUCLEOTIDE SEQUENCE</scope>
    <source>
        <strain evidence="1">USDA</strain>
    </source>
</reference>